<dbReference type="PROSITE" id="PS50097">
    <property type="entry name" value="BTB"/>
    <property type="match status" value="1"/>
</dbReference>
<dbReference type="PANTHER" id="PTHR47843:SF5">
    <property type="entry name" value="BTB_POZ DOMAIN PROTEIN"/>
    <property type="match status" value="1"/>
</dbReference>
<dbReference type="SUPFAM" id="SSF54695">
    <property type="entry name" value="POZ domain"/>
    <property type="match status" value="1"/>
</dbReference>
<keyword evidence="3" id="KW-1185">Reference proteome</keyword>
<dbReference type="CDD" id="cd18186">
    <property type="entry name" value="BTB_POZ_ZBTB_KLHL-like"/>
    <property type="match status" value="1"/>
</dbReference>
<dbReference type="InterPro" id="IPR000210">
    <property type="entry name" value="BTB/POZ_dom"/>
</dbReference>
<gene>
    <name evidence="2" type="ORF">HDK90DRAFT_326083</name>
</gene>
<reference evidence="2 3" key="1">
    <citation type="submission" date="2024-04" db="EMBL/GenBank/DDBJ databases">
        <title>Phyllosticta paracitricarpa is synonymous to the EU quarantine fungus P. citricarpa based on phylogenomic analyses.</title>
        <authorList>
            <consortium name="Lawrence Berkeley National Laboratory"/>
            <person name="Van Ingen-Buijs V.A."/>
            <person name="Van Westerhoven A.C."/>
            <person name="Haridas S."/>
            <person name="Skiadas P."/>
            <person name="Martin F."/>
            <person name="Groenewald J.Z."/>
            <person name="Crous P.W."/>
            <person name="Seidl M.F."/>
        </authorList>
    </citation>
    <scope>NUCLEOTIDE SEQUENCE [LARGE SCALE GENOMIC DNA]</scope>
    <source>
        <strain evidence="2 3">CBS 123374</strain>
    </source>
</reference>
<dbReference type="Gene3D" id="3.30.710.10">
    <property type="entry name" value="Potassium Channel Kv1.1, Chain A"/>
    <property type="match status" value="1"/>
</dbReference>
<sequence>MASASQQGKSVAVKTSASPSPETLEVLSQAFSKFGPSDLTIRTSDDKEFHVHRRVICSKCKFFDKAVNGPFKEAASGVILMPNDPPAAIAALLQYLYMDNYWYYPVDEKSRSLDYLFHLEVFIVGIIYDVGFLQWHAHQGFMICFKLHGRPTLSKIPRVISKLYESTPESGRNSLRDWFIEYSTDKFEALLKYPEFLEVMIRFPDFHRPVAKAVKERSKLLHEGIADLQAAVDVPRQPKQMPPRWSLCPSCSKSRVFRGVCDMEKIYCTNCKRVHDAEEFLDNFDMAPMMPPTEEDIAREYS</sequence>
<dbReference type="PANTHER" id="PTHR47843">
    <property type="entry name" value="BTB DOMAIN-CONTAINING PROTEIN-RELATED"/>
    <property type="match status" value="1"/>
</dbReference>
<dbReference type="InterPro" id="IPR011333">
    <property type="entry name" value="SKP1/BTB/POZ_sf"/>
</dbReference>
<feature type="domain" description="BTB" evidence="1">
    <location>
        <begin position="37"/>
        <end position="97"/>
    </location>
</feature>
<evidence type="ECO:0000259" key="1">
    <source>
        <dbReference type="PROSITE" id="PS50097"/>
    </source>
</evidence>
<evidence type="ECO:0000313" key="3">
    <source>
        <dbReference type="Proteomes" id="UP001492380"/>
    </source>
</evidence>
<comment type="caution">
    <text evidence="2">The sequence shown here is derived from an EMBL/GenBank/DDBJ whole genome shotgun (WGS) entry which is preliminary data.</text>
</comment>
<evidence type="ECO:0000313" key="2">
    <source>
        <dbReference type="EMBL" id="KAK8230587.1"/>
    </source>
</evidence>
<name>A0ABR1YJT9_9PEZI</name>
<organism evidence="2 3">
    <name type="scientific">Phyllosticta capitalensis</name>
    <dbReference type="NCBI Taxonomy" id="121624"/>
    <lineage>
        <taxon>Eukaryota</taxon>
        <taxon>Fungi</taxon>
        <taxon>Dikarya</taxon>
        <taxon>Ascomycota</taxon>
        <taxon>Pezizomycotina</taxon>
        <taxon>Dothideomycetes</taxon>
        <taxon>Dothideomycetes incertae sedis</taxon>
        <taxon>Botryosphaeriales</taxon>
        <taxon>Phyllostictaceae</taxon>
        <taxon>Phyllosticta</taxon>
    </lineage>
</organism>
<dbReference type="Proteomes" id="UP001492380">
    <property type="component" value="Unassembled WGS sequence"/>
</dbReference>
<dbReference type="EMBL" id="JBBWRZ010000008">
    <property type="protein sequence ID" value="KAK8230587.1"/>
    <property type="molecule type" value="Genomic_DNA"/>
</dbReference>
<proteinExistence type="predicted"/>
<protein>
    <recommendedName>
        <fullName evidence="1">BTB domain-containing protein</fullName>
    </recommendedName>
</protein>
<dbReference type="Pfam" id="PF00651">
    <property type="entry name" value="BTB"/>
    <property type="match status" value="1"/>
</dbReference>
<accession>A0ABR1YJT9</accession>